<reference evidence="2" key="1">
    <citation type="journal article" date="2019" name="Int. J. Syst. Evol. Microbiol.">
        <title>The Global Catalogue of Microorganisms (GCM) 10K type strain sequencing project: providing services to taxonomists for standard genome sequencing and annotation.</title>
        <authorList>
            <consortium name="The Broad Institute Genomics Platform"/>
            <consortium name="The Broad Institute Genome Sequencing Center for Infectious Disease"/>
            <person name="Wu L."/>
            <person name="Ma J."/>
        </authorList>
    </citation>
    <scope>NUCLEOTIDE SEQUENCE [LARGE SCALE GENOMIC DNA]</scope>
    <source>
        <strain evidence="2">DT72</strain>
    </source>
</reference>
<dbReference type="RefSeq" id="WP_378484344.1">
    <property type="nucleotide sequence ID" value="NZ_JBHUFB010000008.1"/>
</dbReference>
<protein>
    <submittedName>
        <fullName evidence="1">Uncharacterized protein</fullName>
    </submittedName>
</protein>
<dbReference type="Proteomes" id="UP001597286">
    <property type="component" value="Unassembled WGS sequence"/>
</dbReference>
<dbReference type="EMBL" id="JBHUFB010000008">
    <property type="protein sequence ID" value="MFD1811803.1"/>
    <property type="molecule type" value="Genomic_DNA"/>
</dbReference>
<organism evidence="1 2">
    <name type="scientific">Rhodococcus gannanensis</name>
    <dbReference type="NCBI Taxonomy" id="1960308"/>
    <lineage>
        <taxon>Bacteria</taxon>
        <taxon>Bacillati</taxon>
        <taxon>Actinomycetota</taxon>
        <taxon>Actinomycetes</taxon>
        <taxon>Mycobacteriales</taxon>
        <taxon>Nocardiaceae</taxon>
        <taxon>Rhodococcus</taxon>
    </lineage>
</organism>
<evidence type="ECO:0000313" key="1">
    <source>
        <dbReference type="EMBL" id="MFD1811803.1"/>
    </source>
</evidence>
<keyword evidence="2" id="KW-1185">Reference proteome</keyword>
<gene>
    <name evidence="1" type="ORF">ACFSJG_06215</name>
</gene>
<comment type="caution">
    <text evidence="1">The sequence shown here is derived from an EMBL/GenBank/DDBJ whole genome shotgun (WGS) entry which is preliminary data.</text>
</comment>
<proteinExistence type="predicted"/>
<dbReference type="Pfam" id="PF21790">
    <property type="entry name" value="OGG"/>
    <property type="match status" value="1"/>
</dbReference>
<sequence>MHQFDEGFEPPEDCVLWCRNRTYDIHVLDDDALVDLDWWNRHLREAEHDVRLRGRNYDGKVVEYGQATVLRNDLRLGSDLVEARHNGLGLLFLCAAWRSGHTRRRGARRFPDLSNRFVADGVQPYAGAMGAIDELIRLKRLPDYDHTSSSGWPALPNVGVALTTVLAWALDIRSAGGRAQLLDQHGVSTLVHQGWLEDPAVSGFTRRRYDRYLELLQHWAAVGETTPELVERWLVERWNARVMEARNGTRAEPTLF</sequence>
<evidence type="ECO:0000313" key="2">
    <source>
        <dbReference type="Proteomes" id="UP001597286"/>
    </source>
</evidence>
<name>A0ABW4P107_9NOCA</name>
<accession>A0ABW4P107</accession>
<dbReference type="InterPro" id="IPR048868">
    <property type="entry name" value="OGG-like_put"/>
</dbReference>